<reference evidence="2 3" key="1">
    <citation type="submission" date="2019-01" db="EMBL/GenBank/DDBJ databases">
        <title>Draft genome sequence of Cellulomonas takizawaensis strain TKZ-21.</title>
        <authorList>
            <person name="Yamamura H."/>
            <person name="Hayashi T."/>
            <person name="Hamada M."/>
            <person name="Serisawa Y."/>
            <person name="Matsuyama K."/>
            <person name="Nakagawa Y."/>
            <person name="Otoguro M."/>
            <person name="Yanagida F."/>
            <person name="Hayakawa M."/>
        </authorList>
    </citation>
    <scope>NUCLEOTIDE SEQUENCE [LARGE SCALE GENOMIC DNA]</scope>
    <source>
        <strain evidence="2 3">NBRC12680</strain>
    </source>
</reference>
<feature type="transmembrane region" description="Helical" evidence="1">
    <location>
        <begin position="54"/>
        <end position="75"/>
    </location>
</feature>
<protein>
    <recommendedName>
        <fullName evidence="4">GAF domain-containing protein</fullName>
    </recommendedName>
</protein>
<dbReference type="Proteomes" id="UP000289954">
    <property type="component" value="Unassembled WGS sequence"/>
</dbReference>
<dbReference type="AlphaFoldDB" id="A0A402DP24"/>
<comment type="caution">
    <text evidence="2">The sequence shown here is derived from an EMBL/GenBank/DDBJ whole genome shotgun (WGS) entry which is preliminary data.</text>
</comment>
<dbReference type="SUPFAM" id="SSF55781">
    <property type="entry name" value="GAF domain-like"/>
    <property type="match status" value="1"/>
</dbReference>
<keyword evidence="3" id="KW-1185">Reference proteome</keyword>
<dbReference type="EMBL" id="BIMR01000055">
    <property type="protein sequence ID" value="GCE75880.1"/>
    <property type="molecule type" value="Genomic_DNA"/>
</dbReference>
<keyword evidence="1" id="KW-0472">Membrane</keyword>
<name>A0A402DP24_9CELL</name>
<sequence>MRGSAIARELRRVDAWVQIGRVVLIVLAASAAATQIMAARYPGTAKDPSLWPGAAVLTGVVLIVATAAESVWGLFRVRHRGRSEANALQIEKQLVSVLVQVAKEAHIDVDVAGCNVWRIYTPRHGAPALHRVGHRRLSDYPPMSDRAWTKGKGVIGRCWDSGQTRFWDFTALQEKMKNKTELSEAAWRAMKPADRWGFDRDEYLDAIRKYQQVLAVPIVDSQGQVLGCISIDIPSDRPAANPRCLDTPEVRGVLATAAETVRGLISSPRL</sequence>
<keyword evidence="1" id="KW-0812">Transmembrane</keyword>
<organism evidence="2 3">
    <name type="scientific">Cellulomonas biazotea</name>
    <dbReference type="NCBI Taxonomy" id="1709"/>
    <lineage>
        <taxon>Bacteria</taxon>
        <taxon>Bacillati</taxon>
        <taxon>Actinomycetota</taxon>
        <taxon>Actinomycetes</taxon>
        <taxon>Micrococcales</taxon>
        <taxon>Cellulomonadaceae</taxon>
        <taxon>Cellulomonas</taxon>
    </lineage>
</organism>
<dbReference type="RefSeq" id="WP_130780485.1">
    <property type="nucleotide sequence ID" value="NZ_BIMR01000055.1"/>
</dbReference>
<keyword evidence="1" id="KW-1133">Transmembrane helix</keyword>
<dbReference type="OrthoDB" id="5146706at2"/>
<evidence type="ECO:0000313" key="2">
    <source>
        <dbReference type="EMBL" id="GCE75880.1"/>
    </source>
</evidence>
<evidence type="ECO:0000256" key="1">
    <source>
        <dbReference type="SAM" id="Phobius"/>
    </source>
</evidence>
<gene>
    <name evidence="2" type="ORF">CBZ_09360</name>
</gene>
<evidence type="ECO:0008006" key="4">
    <source>
        <dbReference type="Google" id="ProtNLM"/>
    </source>
</evidence>
<proteinExistence type="predicted"/>
<evidence type="ECO:0000313" key="3">
    <source>
        <dbReference type="Proteomes" id="UP000289954"/>
    </source>
</evidence>
<accession>A0A402DP24</accession>